<organism evidence="1 2">
    <name type="scientific">Natronomonas salsuginis</name>
    <dbReference type="NCBI Taxonomy" id="2217661"/>
    <lineage>
        <taxon>Archaea</taxon>
        <taxon>Methanobacteriati</taxon>
        <taxon>Methanobacteriota</taxon>
        <taxon>Stenosarchaea group</taxon>
        <taxon>Halobacteria</taxon>
        <taxon>Halobacteriales</taxon>
        <taxon>Natronomonadaceae</taxon>
        <taxon>Natronomonas</taxon>
    </lineage>
</organism>
<dbReference type="AlphaFoldDB" id="A0A4U5JJ86"/>
<evidence type="ECO:0000313" key="2">
    <source>
        <dbReference type="Proteomes" id="UP000308037"/>
    </source>
</evidence>
<dbReference type="PANTHER" id="PTHR33505:SF4">
    <property type="entry name" value="PROTEIN PREY, MITOCHONDRIAL"/>
    <property type="match status" value="1"/>
</dbReference>
<dbReference type="InterPro" id="IPR005651">
    <property type="entry name" value="Trm112-like"/>
</dbReference>
<reference evidence="1 2" key="1">
    <citation type="submission" date="2019-04" db="EMBL/GenBank/DDBJ databases">
        <title>Natronomonas sp. F20-122 a newhaloarchaeon isolated from a saline saltern of Isla Bacuta, Huelva, Spain.</title>
        <authorList>
            <person name="Duran-Viseras A."/>
            <person name="Sanchez-Porro C."/>
            <person name="Ventosa A."/>
        </authorList>
    </citation>
    <scope>NUCLEOTIDE SEQUENCE [LARGE SCALE GENOMIC DNA]</scope>
    <source>
        <strain evidence="1 2">F20-122</strain>
    </source>
</reference>
<dbReference type="Gene3D" id="2.20.25.10">
    <property type="match status" value="1"/>
</dbReference>
<dbReference type="Proteomes" id="UP000308037">
    <property type="component" value="Unassembled WGS sequence"/>
</dbReference>
<proteinExistence type="predicted"/>
<dbReference type="NCBIfam" id="NF038101">
    <property type="entry name" value="Trm112_arch"/>
    <property type="match status" value="1"/>
</dbReference>
<sequence length="64" mass="7262">MKETLLDILCCPLDKAELELEVIREDDEEILEGRLICTECGEEYPIEDGIPNLLPPDMRDEATA</sequence>
<name>A0A4U5JJ86_9EURY</name>
<dbReference type="RefSeq" id="WP_137275457.1">
    <property type="nucleotide sequence ID" value="NZ_QKNX01000001.1"/>
</dbReference>
<dbReference type="OrthoDB" id="6467at2157"/>
<gene>
    <name evidence="1" type="ORF">DM868_03505</name>
</gene>
<protein>
    <submittedName>
        <fullName evidence="1">Trm112 family protein</fullName>
    </submittedName>
</protein>
<keyword evidence="2" id="KW-1185">Reference proteome</keyword>
<dbReference type="PANTHER" id="PTHR33505">
    <property type="entry name" value="ZGC:162634"/>
    <property type="match status" value="1"/>
</dbReference>
<accession>A0A4U5JJ86</accession>
<dbReference type="EMBL" id="QKNX01000001">
    <property type="protein sequence ID" value="TKR28158.1"/>
    <property type="molecule type" value="Genomic_DNA"/>
</dbReference>
<comment type="caution">
    <text evidence="1">The sequence shown here is derived from an EMBL/GenBank/DDBJ whole genome shotgun (WGS) entry which is preliminary data.</text>
</comment>
<evidence type="ECO:0000313" key="1">
    <source>
        <dbReference type="EMBL" id="TKR28158.1"/>
    </source>
</evidence>
<dbReference type="SUPFAM" id="SSF158997">
    <property type="entry name" value="Trm112p-like"/>
    <property type="match status" value="1"/>
</dbReference>
<dbReference type="Pfam" id="PF03966">
    <property type="entry name" value="Trm112p"/>
    <property type="match status" value="1"/>
</dbReference>